<proteinExistence type="inferred from homology"/>
<dbReference type="PANTHER" id="PTHR32114:SF2">
    <property type="entry name" value="ABC TRANSPORTER ABCH.3"/>
    <property type="match status" value="1"/>
</dbReference>
<keyword evidence="4" id="KW-0175">Coiled coil</keyword>
<evidence type="ECO:0000259" key="5">
    <source>
        <dbReference type="Pfam" id="PF13476"/>
    </source>
</evidence>
<feature type="coiled-coil region" evidence="4">
    <location>
        <begin position="422"/>
        <end position="456"/>
    </location>
</feature>
<protein>
    <recommendedName>
        <fullName evidence="3">Nuclease SbcCD subunit C</fullName>
    </recommendedName>
</protein>
<accession>A0ABV5KGQ6</accession>
<comment type="similarity">
    <text evidence="1">Belongs to the SMC family. SbcC subfamily.</text>
</comment>
<dbReference type="SUPFAM" id="SSF52540">
    <property type="entry name" value="P-loop containing nucleoside triphosphate hydrolases"/>
    <property type="match status" value="2"/>
</dbReference>
<evidence type="ECO:0000313" key="6">
    <source>
        <dbReference type="EMBL" id="MFB9324406.1"/>
    </source>
</evidence>
<dbReference type="InterPro" id="IPR017599">
    <property type="entry name" value="DNA_S_DndD"/>
</dbReference>
<dbReference type="NCBIfam" id="TIGR03185">
    <property type="entry name" value="DNA_S_dndD"/>
    <property type="match status" value="1"/>
</dbReference>
<organism evidence="6 7">
    <name type="scientific">Paenibacillus aurantiacus</name>
    <dbReference type="NCBI Taxonomy" id="1936118"/>
    <lineage>
        <taxon>Bacteria</taxon>
        <taxon>Bacillati</taxon>
        <taxon>Bacillota</taxon>
        <taxon>Bacilli</taxon>
        <taxon>Bacillales</taxon>
        <taxon>Paenibacillaceae</taxon>
        <taxon>Paenibacillus</taxon>
    </lineage>
</organism>
<name>A0ABV5KGQ6_9BACL</name>
<gene>
    <name evidence="6" type="primary">dndD</name>
    <name evidence="6" type="ORF">ACFFSY_00430</name>
</gene>
<evidence type="ECO:0000313" key="7">
    <source>
        <dbReference type="Proteomes" id="UP001589747"/>
    </source>
</evidence>
<keyword evidence="7" id="KW-1185">Reference proteome</keyword>
<dbReference type="RefSeq" id="WP_377488249.1">
    <property type="nucleotide sequence ID" value="NZ_JBHMDO010000002.1"/>
</dbReference>
<evidence type="ECO:0000256" key="4">
    <source>
        <dbReference type="SAM" id="Coils"/>
    </source>
</evidence>
<dbReference type="Gene3D" id="3.40.50.300">
    <property type="entry name" value="P-loop containing nucleotide triphosphate hydrolases"/>
    <property type="match status" value="2"/>
</dbReference>
<comment type="caution">
    <text evidence="6">The sequence shown here is derived from an EMBL/GenBank/DDBJ whole genome shotgun (WGS) entry which is preliminary data.</text>
</comment>
<evidence type="ECO:0000256" key="3">
    <source>
        <dbReference type="ARBA" id="ARBA00013368"/>
    </source>
</evidence>
<feature type="coiled-coil region" evidence="4">
    <location>
        <begin position="210"/>
        <end position="258"/>
    </location>
</feature>
<evidence type="ECO:0000256" key="2">
    <source>
        <dbReference type="ARBA" id="ARBA00011322"/>
    </source>
</evidence>
<dbReference type="Pfam" id="PF13476">
    <property type="entry name" value="AAA_23"/>
    <property type="match status" value="1"/>
</dbReference>
<reference evidence="6 7" key="1">
    <citation type="submission" date="2024-09" db="EMBL/GenBank/DDBJ databases">
        <authorList>
            <person name="Sun Q."/>
            <person name="Mori K."/>
        </authorList>
    </citation>
    <scope>NUCLEOTIDE SEQUENCE [LARGE SCALE GENOMIC DNA]</scope>
    <source>
        <strain evidence="6 7">TISTR 2452</strain>
    </source>
</reference>
<feature type="domain" description="Rad50/SbcC-type AAA" evidence="5">
    <location>
        <begin position="5"/>
        <end position="246"/>
    </location>
</feature>
<dbReference type="Proteomes" id="UP001589747">
    <property type="component" value="Unassembled WGS sequence"/>
</dbReference>
<dbReference type="PANTHER" id="PTHR32114">
    <property type="entry name" value="ABC TRANSPORTER ABCH.3"/>
    <property type="match status" value="1"/>
</dbReference>
<sequence>MKINRLQLENIGAFWGRGYNFDLRTPGKSKNVVLFGGKNGSGKTTILEAIRLALYGTFAFGLKNESPAYFEKIEARLNTHALKSNLRHYSINIDVEIVEDWKKYEYTISRAWSRTKTSLKEDLKLYRDGFIIDDESEIDLFFSRLREETPPQLLEFCLFDGEKISQVVSKETLSDYLQQTAKVMFNLDLFESLESDLNSYLKQDDIMGTLSDEEKKLLDLENERNNIESQYEQHLREINEIEIKIEDTNAQLEDHNRLFNVHGGLVKERRDTLINEINTIENQRYLKMEKNREMVQSLLPFVLVKDLVAATLEQMQRESKNEVKNNVMSIVKSSDMQAVLRANMGLNDVSVDTSNKILMGLLNLISNEDDRVIHNASSLQRAEIEAFFNQLASFNPDEMLNDFKVNSELLKKVQKLKKQIDKNDSSSELKELIENIRDTENEVKMLAMKKKQLQEVVILVQAQLEDKSKAYETQKEKVIDTKKAGNIFEITTRVLDVSRSFRTKQIRKKLQQVEQQAAHMLQMIFRKELFVTRVKIHPETFQLRIFNNAQDEINIESLSAGEKQILLLSTVWAMAMCSNRRLPFVFDTLLGRLDQTHKKSIIEAFIPRCGEQVIILSTDSEINEENFSLIEPILAKTYTIDYDTERSTVKWNTDYFHMSMKQEELSHELQT</sequence>
<dbReference type="InterPro" id="IPR027417">
    <property type="entry name" value="P-loop_NTPase"/>
</dbReference>
<evidence type="ECO:0000256" key="1">
    <source>
        <dbReference type="ARBA" id="ARBA00006930"/>
    </source>
</evidence>
<dbReference type="EMBL" id="JBHMDO010000002">
    <property type="protein sequence ID" value="MFB9324406.1"/>
    <property type="molecule type" value="Genomic_DNA"/>
</dbReference>
<dbReference type="InterPro" id="IPR038729">
    <property type="entry name" value="Rad50/SbcC_AAA"/>
</dbReference>
<comment type="subunit">
    <text evidence="2">Heterodimer of SbcC and SbcD.</text>
</comment>